<gene>
    <name evidence="1" type="ORF">SAMN02910418_02218</name>
</gene>
<evidence type="ECO:0000313" key="1">
    <source>
        <dbReference type="EMBL" id="SEA70954.1"/>
    </source>
</evidence>
<sequence length="166" mass="17979">MKTLVLLRHAKAEAENELGDYLRALSAGGRQQASQLGELIREQVGDVDTVLVSSALRTKETYRLLAAEDADWPAGTSMDALYEAGPRELIEILGGLDESAQTVLVVGHEPTMSSLAHMLHDTKDEIGQQIRLGVPTATACVLDVPVAWNELARKSCHVRAVVRPLT</sequence>
<dbReference type="AlphaFoldDB" id="A0A1H4DE02"/>
<protein>
    <submittedName>
        <fullName evidence="1">Phosphohistidine phosphatase</fullName>
    </submittedName>
</protein>
<dbReference type="SMART" id="SM00855">
    <property type="entry name" value="PGAM"/>
    <property type="match status" value="1"/>
</dbReference>
<dbReference type="Pfam" id="PF00300">
    <property type="entry name" value="His_Phos_1"/>
    <property type="match status" value="1"/>
</dbReference>
<evidence type="ECO:0000313" key="2">
    <source>
        <dbReference type="Proteomes" id="UP000199288"/>
    </source>
</evidence>
<dbReference type="RefSeq" id="WP_176780793.1">
    <property type="nucleotide sequence ID" value="NZ_FNQV01000016.1"/>
</dbReference>
<organism evidence="1 2">
    <name type="scientific">Bowdeniella nasicola</name>
    <dbReference type="NCBI Taxonomy" id="208480"/>
    <lineage>
        <taxon>Bacteria</taxon>
        <taxon>Bacillati</taxon>
        <taxon>Actinomycetota</taxon>
        <taxon>Actinomycetes</taxon>
        <taxon>Actinomycetales</taxon>
        <taxon>Actinomycetaceae</taxon>
        <taxon>Bowdeniella</taxon>
    </lineage>
</organism>
<dbReference type="Proteomes" id="UP000199288">
    <property type="component" value="Unassembled WGS sequence"/>
</dbReference>
<reference evidence="2" key="1">
    <citation type="submission" date="2016-10" db="EMBL/GenBank/DDBJ databases">
        <authorList>
            <person name="Varghese N."/>
            <person name="Submissions S."/>
        </authorList>
    </citation>
    <scope>NUCLEOTIDE SEQUENCE [LARGE SCALE GENOMIC DNA]</scope>
    <source>
        <strain evidence="2">KPR-1</strain>
    </source>
</reference>
<dbReference type="InterPro" id="IPR013078">
    <property type="entry name" value="His_Pase_superF_clade-1"/>
</dbReference>
<dbReference type="CDD" id="cd07067">
    <property type="entry name" value="HP_PGM_like"/>
    <property type="match status" value="1"/>
</dbReference>
<dbReference type="EMBL" id="FNQV01000016">
    <property type="protein sequence ID" value="SEA70954.1"/>
    <property type="molecule type" value="Genomic_DNA"/>
</dbReference>
<dbReference type="Gene3D" id="3.40.50.1240">
    <property type="entry name" value="Phosphoglycerate mutase-like"/>
    <property type="match status" value="1"/>
</dbReference>
<proteinExistence type="predicted"/>
<keyword evidence="2" id="KW-1185">Reference proteome</keyword>
<dbReference type="SUPFAM" id="SSF53254">
    <property type="entry name" value="Phosphoglycerate mutase-like"/>
    <property type="match status" value="1"/>
</dbReference>
<name>A0A1H4DE02_9ACTO</name>
<accession>A0A1H4DE02</accession>
<dbReference type="InterPro" id="IPR029033">
    <property type="entry name" value="His_PPase_superfam"/>
</dbReference>